<keyword evidence="2" id="KW-0732">Signal</keyword>
<dbReference type="PANTHER" id="PTHR33886">
    <property type="entry name" value="UNSATURATED RHAMNOGALACTURONAN HYDROLASE (EUROFUNG)"/>
    <property type="match status" value="1"/>
</dbReference>
<dbReference type="Pfam" id="PF07470">
    <property type="entry name" value="Glyco_hydro_88"/>
    <property type="match status" value="1"/>
</dbReference>
<evidence type="ECO:0000256" key="1">
    <source>
        <dbReference type="ARBA" id="ARBA00022801"/>
    </source>
</evidence>
<dbReference type="GO" id="GO:0005975">
    <property type="term" value="P:carbohydrate metabolic process"/>
    <property type="evidence" value="ECO:0007669"/>
    <property type="project" value="InterPro"/>
</dbReference>
<dbReference type="PROSITE" id="PS51257">
    <property type="entry name" value="PROKAR_LIPOPROTEIN"/>
    <property type="match status" value="1"/>
</dbReference>
<dbReference type="InterPro" id="IPR012341">
    <property type="entry name" value="6hp_glycosidase-like_sf"/>
</dbReference>
<accession>A0A412YDJ5</accession>
<dbReference type="PANTHER" id="PTHR33886:SF8">
    <property type="entry name" value="UNSATURATED RHAMNOGALACTURONAN HYDROLASE (EUROFUNG)"/>
    <property type="match status" value="1"/>
</dbReference>
<comment type="caution">
    <text evidence="3">The sequence shown here is derived from an EMBL/GenBank/DDBJ whole genome shotgun (WGS) entry which is preliminary data.</text>
</comment>
<dbReference type="Gene3D" id="1.50.10.10">
    <property type="match status" value="1"/>
</dbReference>
<evidence type="ECO:0000313" key="3">
    <source>
        <dbReference type="EMBL" id="RGV55491.1"/>
    </source>
</evidence>
<keyword evidence="1 3" id="KW-0378">Hydrolase</keyword>
<sequence length="374" mass="42962">MKTFLGNVILLAFCLSGLSACAAPKDEAKEVVDIIYKVNNYWQEKNPKHGRSFWDNAAYHTGNMEAFFLTGDSKFMDYSKAWAEHNEWKGAKSDNKAEWKYSYGESDDYVLFGDYQTCFQTYADLYNLEPDSQKIVRAREVMEYQMSTDKNDYWWWADGLYMVMPVMTKLYKITGNPLYLEKLHEYWVFADSLMYDSEDALYYRDGKYIYPKHKSANGKKDFWARGDGWVLAALAKVLKDLPETDKYRQEYIDRFQTMAKAVAACQQPEGYWTRSLLDPEHAPGPETSGTAFFTYGLLWGMNNGFLDKATYQPVVEKAWKYLTTVALQPDGRIGYVQPIGEKAIPGQVVDANSTANFGVGAFLLAACEMVRFLD</sequence>
<evidence type="ECO:0000256" key="2">
    <source>
        <dbReference type="SAM" id="SignalP"/>
    </source>
</evidence>
<dbReference type="SUPFAM" id="SSF48208">
    <property type="entry name" value="Six-hairpin glycosidases"/>
    <property type="match status" value="1"/>
</dbReference>
<dbReference type="EMBL" id="QRZF01000004">
    <property type="protein sequence ID" value="RGV55491.1"/>
    <property type="molecule type" value="Genomic_DNA"/>
</dbReference>
<feature type="chain" id="PRO_5019572471" evidence="2">
    <location>
        <begin position="23"/>
        <end position="374"/>
    </location>
</feature>
<dbReference type="AlphaFoldDB" id="A0A412YDJ5"/>
<dbReference type="InterPro" id="IPR052043">
    <property type="entry name" value="PolySaccharide_Degr_Enz"/>
</dbReference>
<dbReference type="InterPro" id="IPR010905">
    <property type="entry name" value="Glyco_hydro_88"/>
</dbReference>
<dbReference type="InterPro" id="IPR008928">
    <property type="entry name" value="6-hairpin_glycosidase_sf"/>
</dbReference>
<protein>
    <submittedName>
        <fullName evidence="3">Glycoside hydrolase family 88 protein</fullName>
    </submittedName>
</protein>
<gene>
    <name evidence="3" type="ORF">DWW10_08135</name>
</gene>
<reference evidence="3 4" key="1">
    <citation type="submission" date="2018-08" db="EMBL/GenBank/DDBJ databases">
        <title>A genome reference for cultivated species of the human gut microbiota.</title>
        <authorList>
            <person name="Zou Y."/>
            <person name="Xue W."/>
            <person name="Luo G."/>
        </authorList>
    </citation>
    <scope>NUCLEOTIDE SEQUENCE [LARGE SCALE GENOMIC DNA]</scope>
    <source>
        <strain evidence="3 4">AF14-32</strain>
    </source>
</reference>
<proteinExistence type="predicted"/>
<dbReference type="RefSeq" id="WP_118421208.1">
    <property type="nucleotide sequence ID" value="NZ_QRZF01000004.1"/>
</dbReference>
<dbReference type="Proteomes" id="UP000283850">
    <property type="component" value="Unassembled WGS sequence"/>
</dbReference>
<name>A0A412YDJ5_9BACE</name>
<evidence type="ECO:0000313" key="4">
    <source>
        <dbReference type="Proteomes" id="UP000283850"/>
    </source>
</evidence>
<feature type="signal peptide" evidence="2">
    <location>
        <begin position="1"/>
        <end position="22"/>
    </location>
</feature>
<dbReference type="GO" id="GO:0016787">
    <property type="term" value="F:hydrolase activity"/>
    <property type="evidence" value="ECO:0007669"/>
    <property type="project" value="UniProtKB-KW"/>
</dbReference>
<organism evidence="3 4">
    <name type="scientific">Bacteroides intestinalis</name>
    <dbReference type="NCBI Taxonomy" id="329854"/>
    <lineage>
        <taxon>Bacteria</taxon>
        <taxon>Pseudomonadati</taxon>
        <taxon>Bacteroidota</taxon>
        <taxon>Bacteroidia</taxon>
        <taxon>Bacteroidales</taxon>
        <taxon>Bacteroidaceae</taxon>
        <taxon>Bacteroides</taxon>
    </lineage>
</organism>